<organism evidence="2 3">
    <name type="scientific">Pseudovirgaria hyperparasitica</name>
    <dbReference type="NCBI Taxonomy" id="470096"/>
    <lineage>
        <taxon>Eukaryota</taxon>
        <taxon>Fungi</taxon>
        <taxon>Dikarya</taxon>
        <taxon>Ascomycota</taxon>
        <taxon>Pezizomycotina</taxon>
        <taxon>Dothideomycetes</taxon>
        <taxon>Dothideomycetes incertae sedis</taxon>
        <taxon>Acrospermales</taxon>
        <taxon>Acrospermaceae</taxon>
        <taxon>Pseudovirgaria</taxon>
    </lineage>
</organism>
<feature type="signal peptide" evidence="1">
    <location>
        <begin position="1"/>
        <end position="21"/>
    </location>
</feature>
<dbReference type="Proteomes" id="UP000799437">
    <property type="component" value="Unassembled WGS sequence"/>
</dbReference>
<evidence type="ECO:0000256" key="1">
    <source>
        <dbReference type="SAM" id="SignalP"/>
    </source>
</evidence>
<dbReference type="OrthoDB" id="4186099at2759"/>
<keyword evidence="1" id="KW-0732">Signal</keyword>
<evidence type="ECO:0000313" key="2">
    <source>
        <dbReference type="EMBL" id="KAF2758402.1"/>
    </source>
</evidence>
<name>A0A6A6W6A0_9PEZI</name>
<feature type="chain" id="PRO_5025442277" evidence="1">
    <location>
        <begin position="22"/>
        <end position="95"/>
    </location>
</feature>
<dbReference type="GeneID" id="54487974"/>
<protein>
    <submittedName>
        <fullName evidence="2">Uncharacterized protein</fullName>
    </submittedName>
</protein>
<evidence type="ECO:0000313" key="3">
    <source>
        <dbReference type="Proteomes" id="UP000799437"/>
    </source>
</evidence>
<dbReference type="AlphaFoldDB" id="A0A6A6W6A0"/>
<dbReference type="RefSeq" id="XP_033600853.1">
    <property type="nucleotide sequence ID" value="XM_033746920.1"/>
</dbReference>
<keyword evidence="3" id="KW-1185">Reference proteome</keyword>
<gene>
    <name evidence="2" type="ORF">EJ05DRAFT_499927</name>
</gene>
<accession>A0A6A6W6A0</accession>
<sequence>MLATSTLIGLAVSQLAITAAAGDCKTFLFYCGHTFKGRGKVLADAWNNGQYPSTAQIGQSLFKCAGQGETLVWVNGRTPCGNCVDAGSGRSDYCG</sequence>
<proteinExistence type="predicted"/>
<dbReference type="EMBL" id="ML996571">
    <property type="protein sequence ID" value="KAF2758402.1"/>
    <property type="molecule type" value="Genomic_DNA"/>
</dbReference>
<reference evidence="2" key="1">
    <citation type="journal article" date="2020" name="Stud. Mycol.">
        <title>101 Dothideomycetes genomes: a test case for predicting lifestyles and emergence of pathogens.</title>
        <authorList>
            <person name="Haridas S."/>
            <person name="Albert R."/>
            <person name="Binder M."/>
            <person name="Bloem J."/>
            <person name="Labutti K."/>
            <person name="Salamov A."/>
            <person name="Andreopoulos B."/>
            <person name="Baker S."/>
            <person name="Barry K."/>
            <person name="Bills G."/>
            <person name="Bluhm B."/>
            <person name="Cannon C."/>
            <person name="Castanera R."/>
            <person name="Culley D."/>
            <person name="Daum C."/>
            <person name="Ezra D."/>
            <person name="Gonzalez J."/>
            <person name="Henrissat B."/>
            <person name="Kuo A."/>
            <person name="Liang C."/>
            <person name="Lipzen A."/>
            <person name="Lutzoni F."/>
            <person name="Magnuson J."/>
            <person name="Mondo S."/>
            <person name="Nolan M."/>
            <person name="Ohm R."/>
            <person name="Pangilinan J."/>
            <person name="Park H.-J."/>
            <person name="Ramirez L."/>
            <person name="Alfaro M."/>
            <person name="Sun H."/>
            <person name="Tritt A."/>
            <person name="Yoshinaga Y."/>
            <person name="Zwiers L.-H."/>
            <person name="Turgeon B."/>
            <person name="Goodwin S."/>
            <person name="Spatafora J."/>
            <person name="Crous P."/>
            <person name="Grigoriev I."/>
        </authorList>
    </citation>
    <scope>NUCLEOTIDE SEQUENCE</scope>
    <source>
        <strain evidence="2">CBS 121739</strain>
    </source>
</reference>